<keyword evidence="1" id="KW-0479">Metal-binding</keyword>
<comment type="caution">
    <text evidence="4">The sequence shown here is derived from an EMBL/GenBank/DDBJ whole genome shotgun (WGS) entry which is preliminary data.</text>
</comment>
<dbReference type="Proteomes" id="UP000308768">
    <property type="component" value="Unassembled WGS sequence"/>
</dbReference>
<dbReference type="STRING" id="331657.A0A4U0WLK3"/>
<dbReference type="PROSITE" id="PS50157">
    <property type="entry name" value="ZINC_FINGER_C2H2_2"/>
    <property type="match status" value="1"/>
</dbReference>
<dbReference type="GO" id="GO:0008270">
    <property type="term" value="F:zinc ion binding"/>
    <property type="evidence" value="ECO:0007669"/>
    <property type="project" value="UniProtKB-KW"/>
</dbReference>
<dbReference type="SMART" id="SM00355">
    <property type="entry name" value="ZnF_C2H2"/>
    <property type="match status" value="3"/>
</dbReference>
<organism evidence="4 5">
    <name type="scientific">Cryomyces minteri</name>
    <dbReference type="NCBI Taxonomy" id="331657"/>
    <lineage>
        <taxon>Eukaryota</taxon>
        <taxon>Fungi</taxon>
        <taxon>Dikarya</taxon>
        <taxon>Ascomycota</taxon>
        <taxon>Pezizomycotina</taxon>
        <taxon>Dothideomycetes</taxon>
        <taxon>Dothideomycetes incertae sedis</taxon>
        <taxon>Cryomyces</taxon>
    </lineage>
</organism>
<name>A0A4U0WLK3_9PEZI</name>
<accession>A0A4U0WLK3</accession>
<dbReference type="EMBL" id="NAJN01001320">
    <property type="protein sequence ID" value="TKA64042.1"/>
    <property type="molecule type" value="Genomic_DNA"/>
</dbReference>
<protein>
    <recommendedName>
        <fullName evidence="3">C2H2-type domain-containing protein</fullName>
    </recommendedName>
</protein>
<proteinExistence type="predicted"/>
<evidence type="ECO:0000259" key="3">
    <source>
        <dbReference type="PROSITE" id="PS50157"/>
    </source>
</evidence>
<keyword evidence="5" id="KW-1185">Reference proteome</keyword>
<keyword evidence="1" id="KW-0863">Zinc-finger</keyword>
<feature type="domain" description="C2H2-type" evidence="3">
    <location>
        <begin position="398"/>
        <end position="425"/>
    </location>
</feature>
<evidence type="ECO:0000256" key="1">
    <source>
        <dbReference type="PROSITE-ProRule" id="PRU00042"/>
    </source>
</evidence>
<reference evidence="4 5" key="1">
    <citation type="submission" date="2017-03" db="EMBL/GenBank/DDBJ databases">
        <title>Genomes of endolithic fungi from Antarctica.</title>
        <authorList>
            <person name="Coleine C."/>
            <person name="Masonjones S."/>
            <person name="Stajich J.E."/>
        </authorList>
    </citation>
    <scope>NUCLEOTIDE SEQUENCE [LARGE SCALE GENOMIC DNA]</scope>
    <source>
        <strain evidence="4 5">CCFEE 5187</strain>
    </source>
</reference>
<feature type="compositionally biased region" description="Polar residues" evidence="2">
    <location>
        <begin position="1"/>
        <end position="19"/>
    </location>
</feature>
<sequence>MPLRKSSTFHTPSTASSESWDPIAHAEHMPKRSSTCPKALEDLLIGAGQRRVAKLLAKIDRTISGSTSSLRAANILGDPEVLPLPSFMLQQTILAEPDVMDIDTFDADCKPTHEAETHHASDSGLGSSISGSLPSMAASSSSAVTRSYSGVGFSDAESGRFLSDYATEKINEHIVRPILEEKSLQAFHPLLKDVPRRIGQKHITSLRDLEKTLMFLAPVSQRVRATDCSLAYLFLCNAKEYSASSASYLNFCETSVRCIHATVDYLHESEQRRPSDRPYTNTYFLDLVEQIRQYAAILAATRERQAAGQEAHEMDYSPGEKISLRGGMSHNGKPAELVREKDGKVISISTGEVLDATTSMPFSSKRPLADITDDYDEVSLRRSMARRRKSDRAADVSHTCRACQRESKRPCDLTKHEKTHSRPWKCSETNCKFHDLGWPTEKERDRHVNDKHSSAPPLYKCSFHPCTYQSKRESNCKQHMEKAHGWEYVRSKTNGRTKGSAARTPYTPLVATPASAFPSLSTPSTSCAPSPSAPPGLDTVGGYRVAGSSAHYDSGPGINFHDYNSEEQAFDFNNFGFDSATSGPFGYTPAMSTRDYRSGSIATLGTNAVSSIVNSPADHTGSSFEEALTPEDFGFNHGVAFDGGNCINFNETMFQQPTPEQSVGRDRSEQIMLPNTTFGATNPFTPYLSPGAQPNITLLSPRLRDDLQFDEGYDDSYRPNHDFPLYGGSYNHVGTVSADASLFPDLPIQGGDQLDFSMTYNDPFDEPLLLSTDSQ</sequence>
<dbReference type="OrthoDB" id="9368434at2759"/>
<gene>
    <name evidence="4" type="ORF">B0A49_09872</name>
</gene>
<evidence type="ECO:0000256" key="2">
    <source>
        <dbReference type="SAM" id="MobiDB-lite"/>
    </source>
</evidence>
<evidence type="ECO:0000313" key="4">
    <source>
        <dbReference type="EMBL" id="TKA64042.1"/>
    </source>
</evidence>
<evidence type="ECO:0000313" key="5">
    <source>
        <dbReference type="Proteomes" id="UP000308768"/>
    </source>
</evidence>
<feature type="region of interest" description="Disordered" evidence="2">
    <location>
        <begin position="1"/>
        <end position="22"/>
    </location>
</feature>
<keyword evidence="1" id="KW-0862">Zinc</keyword>
<dbReference type="InterPro" id="IPR013087">
    <property type="entry name" value="Znf_C2H2_type"/>
</dbReference>
<dbReference type="AlphaFoldDB" id="A0A4U0WLK3"/>